<dbReference type="Gene3D" id="2.60.120.40">
    <property type="match status" value="1"/>
</dbReference>
<name>A0A3B1CN87_9ZZZZ</name>
<dbReference type="SUPFAM" id="SSF49842">
    <property type="entry name" value="TNF-like"/>
    <property type="match status" value="1"/>
</dbReference>
<sequence>MPVQGYTSNRNLTKISQGSTDNWDVWYNDVMDKLDEPSILYQISSSDNLSAGEVAVVLDDGAGAKKAYLADSGTYTFGDPVGLVTETVTAGNLTRLIMEGSFSHNGWAFGAPDKLVYLSASGAVTATEPASGAVTLGFVLSQTSIYFSPVLSSGATGGQTNTVAGGNGIVNTGGNINAMMEPVYGETLNTVCEGNDPRLHTQNSDSGTSVTFFDINMNGNSARISTSGLNTPRIFTLPDVSTKLIGEASASSITGDHDYSGGVLRVPTNFGAPSGGNDEGDVVFDTGNDRLYVGLGASSWVPIAGGPAFSAHKNGTNQTGVASGLWTLVTFPIELFDTNWNFDTATGKFTPGIAGKYLVTACIAWTASTDTSQAGSAIFKNGLEQNRFLLRSPGTGAISALCTAIIDMNGSTDYLEMMAYQDTGIARDIDGTSSATYFMASKIA</sequence>
<proteinExistence type="predicted"/>
<dbReference type="InterPro" id="IPR008983">
    <property type="entry name" value="Tumour_necrosis_fac-like_dom"/>
</dbReference>
<accession>A0A3B1CN87</accession>
<dbReference type="EMBL" id="UOGC01000159">
    <property type="protein sequence ID" value="VAX24110.1"/>
    <property type="molecule type" value="Genomic_DNA"/>
</dbReference>
<dbReference type="AlphaFoldDB" id="A0A3B1CN87"/>
<evidence type="ECO:0008006" key="2">
    <source>
        <dbReference type="Google" id="ProtNLM"/>
    </source>
</evidence>
<organism evidence="1">
    <name type="scientific">hydrothermal vent metagenome</name>
    <dbReference type="NCBI Taxonomy" id="652676"/>
    <lineage>
        <taxon>unclassified sequences</taxon>
        <taxon>metagenomes</taxon>
        <taxon>ecological metagenomes</taxon>
    </lineage>
</organism>
<evidence type="ECO:0000313" key="1">
    <source>
        <dbReference type="EMBL" id="VAX24110.1"/>
    </source>
</evidence>
<protein>
    <recommendedName>
        <fullName evidence="2">C1q domain-containing protein</fullName>
    </recommendedName>
</protein>
<gene>
    <name evidence="1" type="ORF">MNBD_NITROSPINAE01-80</name>
</gene>
<reference evidence="1" key="1">
    <citation type="submission" date="2018-06" db="EMBL/GenBank/DDBJ databases">
        <authorList>
            <person name="Zhirakovskaya E."/>
        </authorList>
    </citation>
    <scope>NUCLEOTIDE SEQUENCE</scope>
</reference>